<dbReference type="Gene3D" id="3.20.20.80">
    <property type="entry name" value="Glycosidases"/>
    <property type="match status" value="1"/>
</dbReference>
<dbReference type="FunFam" id="3.20.20.80:FF:000050">
    <property type="entry name" value="Beta-mannosidase B"/>
    <property type="match status" value="1"/>
</dbReference>
<dbReference type="Proteomes" id="UP000199659">
    <property type="component" value="Unassembled WGS sequence"/>
</dbReference>
<dbReference type="GO" id="GO:0006516">
    <property type="term" value="P:glycoprotein catabolic process"/>
    <property type="evidence" value="ECO:0007669"/>
    <property type="project" value="TreeGrafter"/>
</dbReference>
<dbReference type="InterPro" id="IPR006102">
    <property type="entry name" value="Ig-like_GH2"/>
</dbReference>
<keyword evidence="8" id="KW-0325">Glycoprotein</keyword>
<dbReference type="SUPFAM" id="SSF49785">
    <property type="entry name" value="Galactose-binding domain-like"/>
    <property type="match status" value="1"/>
</dbReference>
<evidence type="ECO:0000256" key="7">
    <source>
        <dbReference type="ARBA" id="ARBA00022801"/>
    </source>
</evidence>
<comment type="pathway">
    <text evidence="3">Glycan metabolism; N-glycan degradation.</text>
</comment>
<dbReference type="InterPro" id="IPR054593">
    <property type="entry name" value="Beta-mannosidase-like_N2"/>
</dbReference>
<accession>A0A1I6KHU0</accession>
<dbReference type="InterPro" id="IPR041625">
    <property type="entry name" value="Beta-mannosidase_Ig"/>
</dbReference>
<evidence type="ECO:0000259" key="16">
    <source>
        <dbReference type="Pfam" id="PF22666"/>
    </source>
</evidence>
<dbReference type="GO" id="GO:0005576">
    <property type="term" value="C:extracellular region"/>
    <property type="evidence" value="ECO:0007669"/>
    <property type="project" value="UniProtKB-SubCell"/>
</dbReference>
<dbReference type="Pfam" id="PF22666">
    <property type="entry name" value="Glyco_hydro_2_N2"/>
    <property type="match status" value="1"/>
</dbReference>
<keyword evidence="9" id="KW-0326">Glycosidase</keyword>
<dbReference type="Gene3D" id="2.60.40.10">
    <property type="entry name" value="Immunoglobulins"/>
    <property type="match status" value="2"/>
</dbReference>
<dbReference type="Pfam" id="PF17786">
    <property type="entry name" value="Mannosidase_ig"/>
    <property type="match status" value="1"/>
</dbReference>
<dbReference type="STRING" id="37658.SAMN05661086_02429"/>
<keyword evidence="6" id="KW-0964">Secreted</keyword>
<name>A0A1I6KHU0_9FIRM</name>
<comment type="similarity">
    <text evidence="10">Belongs to the glycosyl hydrolase 2 family. Beta-mannosidase B subfamily.</text>
</comment>
<feature type="domain" description="Beta-mannosidase Ig-fold" evidence="14">
    <location>
        <begin position="748"/>
        <end position="800"/>
    </location>
</feature>
<sequence>MKIVNLNGIWQIKIIGENVFDIGGEYMEAEVPGSVYGTLLKLNKIPDPFYRDNELNALKLMENDFEYKTEFMVEEELLEDELILRFDGIDTLADIYLNDEHLGYTNNMHRIWEFSIGESVQTGLNVLTIILHSPTKYIKEENEKIYTGGVQESMEGFPHLRKAHCMFGWDWGPRLPDAGIWRNVSLLSIRTARFDSVYVSQEHFENRVELIFDVICEVFGESLEQVTEITVTSPDGKVFAQNNNDIIVIEQPKLWWPNGYGEQPLYTVKAVLKDMEGEVLDVWEKKIGLRTLTINQDKDEWGNCFAHEVNGIKVFAMGADYIPEDSVLGRCTEERTRKLLKDCIRANYNSIRVWGGGYYPDDYFYEICDEEGLLVWQDFMYACASYELDEEFEENIRQETIENVRRIRHHASLALWCGNNEMETQTLDKVWKPSIKQTCDYIKIFEYIIPQILREEDPNTFYWPSSPSSGGNYDNPWDENRGDAHYWDVWHGNKPFSEFRKFYFRYLSEFGFQSFPDFKTVKAFTEERDRNIFSRVMEMHQRNRAANGKILSYLSDTYLYPQNFELLLYASQLLQADSIRYGIEHNRRNRGRCMGTVVWQLNDIWPVASWSSIDYYGRWKALHYAEKRAFAPIMISCEEVGEMTERPHCIMEPGKIEKSARLNVANETRAEVQGIVKWALRTPDSTVILSGEIAVQVPALSSVWLEKLDFSFINEWETYLSFELMVENTVVSQGTCLFTMPKHFNFLDPKLTCERKGKQIIVCAESFAKGVEIQAVDGDLILSDNFFDMNKGERVIQIEEGEAKEILVRSVYHIR</sequence>
<dbReference type="PANTHER" id="PTHR43730">
    <property type="entry name" value="BETA-MANNOSIDASE"/>
    <property type="match status" value="1"/>
</dbReference>
<dbReference type="InterPro" id="IPR013783">
    <property type="entry name" value="Ig-like_fold"/>
</dbReference>
<comment type="catalytic activity">
    <reaction evidence="1">
        <text>Hydrolysis of terminal, non-reducing beta-D-mannose residues in beta-D-mannosides.</text>
        <dbReference type="EC" id="3.2.1.25"/>
    </reaction>
</comment>
<dbReference type="PANTHER" id="PTHR43730:SF1">
    <property type="entry name" value="BETA-MANNOSIDASE"/>
    <property type="match status" value="1"/>
</dbReference>
<evidence type="ECO:0000259" key="14">
    <source>
        <dbReference type="Pfam" id="PF17753"/>
    </source>
</evidence>
<keyword evidence="7" id="KW-0378">Hydrolase</keyword>
<dbReference type="EC" id="3.2.1.25" evidence="5"/>
<dbReference type="InterPro" id="IPR017853">
    <property type="entry name" value="GH"/>
</dbReference>
<dbReference type="InterPro" id="IPR036156">
    <property type="entry name" value="Beta-gal/glucu_dom_sf"/>
</dbReference>
<evidence type="ECO:0000256" key="4">
    <source>
        <dbReference type="ARBA" id="ARBA00011738"/>
    </source>
</evidence>
<dbReference type="InterPro" id="IPR050887">
    <property type="entry name" value="Beta-mannosidase_GH2"/>
</dbReference>
<evidence type="ECO:0000256" key="3">
    <source>
        <dbReference type="ARBA" id="ARBA00004740"/>
    </source>
</evidence>
<dbReference type="OrthoDB" id="9801077at2"/>
<evidence type="ECO:0000256" key="8">
    <source>
        <dbReference type="ARBA" id="ARBA00023180"/>
    </source>
</evidence>
<reference evidence="17 18" key="1">
    <citation type="submission" date="2016-10" db="EMBL/GenBank/DDBJ databases">
        <authorList>
            <person name="de Groot N.N."/>
        </authorList>
    </citation>
    <scope>NUCLEOTIDE SEQUENCE [LARGE SCALE GENOMIC DNA]</scope>
    <source>
        <strain evidence="17 18">743A</strain>
    </source>
</reference>
<dbReference type="Pfam" id="PF00703">
    <property type="entry name" value="Glyco_hydro_2"/>
    <property type="match status" value="1"/>
</dbReference>
<feature type="domain" description="Beta-mannosidase-like galactose-binding" evidence="16">
    <location>
        <begin position="25"/>
        <end position="182"/>
    </location>
</feature>
<evidence type="ECO:0000256" key="1">
    <source>
        <dbReference type="ARBA" id="ARBA00000829"/>
    </source>
</evidence>
<evidence type="ECO:0000256" key="2">
    <source>
        <dbReference type="ARBA" id="ARBA00004613"/>
    </source>
</evidence>
<dbReference type="GO" id="GO:0005975">
    <property type="term" value="P:carbohydrate metabolic process"/>
    <property type="evidence" value="ECO:0007669"/>
    <property type="project" value="InterPro"/>
</dbReference>
<keyword evidence="18" id="KW-1185">Reference proteome</keyword>
<dbReference type="SUPFAM" id="SSF49303">
    <property type="entry name" value="beta-Galactosidase/glucuronidase domain"/>
    <property type="match status" value="1"/>
</dbReference>
<feature type="domain" description="Mannosidase Ig/CBM-like" evidence="15">
    <location>
        <begin position="661"/>
        <end position="743"/>
    </location>
</feature>
<evidence type="ECO:0000256" key="10">
    <source>
        <dbReference type="ARBA" id="ARBA00038429"/>
    </source>
</evidence>
<evidence type="ECO:0000256" key="6">
    <source>
        <dbReference type="ARBA" id="ARBA00022525"/>
    </source>
</evidence>
<comment type="subunit">
    <text evidence="4">Homodimer.</text>
</comment>
<dbReference type="Gene3D" id="2.60.120.260">
    <property type="entry name" value="Galactose-binding domain-like"/>
    <property type="match status" value="1"/>
</dbReference>
<dbReference type="InterPro" id="IPR041447">
    <property type="entry name" value="Mannosidase_ig"/>
</dbReference>
<evidence type="ECO:0000313" key="18">
    <source>
        <dbReference type="Proteomes" id="UP000199659"/>
    </source>
</evidence>
<gene>
    <name evidence="17" type="ORF">SAMN05661086_02429</name>
</gene>
<evidence type="ECO:0000313" key="17">
    <source>
        <dbReference type="EMBL" id="SFR90766.1"/>
    </source>
</evidence>
<organism evidence="17 18">
    <name type="scientific">Anaeromicropila populeti</name>
    <dbReference type="NCBI Taxonomy" id="37658"/>
    <lineage>
        <taxon>Bacteria</taxon>
        <taxon>Bacillati</taxon>
        <taxon>Bacillota</taxon>
        <taxon>Clostridia</taxon>
        <taxon>Lachnospirales</taxon>
        <taxon>Lachnospiraceae</taxon>
        <taxon>Anaeromicropila</taxon>
    </lineage>
</organism>
<comment type="subcellular location">
    <subcellularLocation>
        <location evidence="2">Secreted</location>
    </subcellularLocation>
</comment>
<dbReference type="GO" id="GO:0004567">
    <property type="term" value="F:beta-mannosidase activity"/>
    <property type="evidence" value="ECO:0007669"/>
    <property type="project" value="UniProtKB-EC"/>
</dbReference>
<feature type="domain" description="Glycoside hydrolase family 2 immunoglobulin-like beta-sandwich" evidence="13">
    <location>
        <begin position="226"/>
        <end position="290"/>
    </location>
</feature>
<dbReference type="InterPro" id="IPR008979">
    <property type="entry name" value="Galactose-bd-like_sf"/>
</dbReference>
<dbReference type="EMBL" id="FOYZ01000009">
    <property type="protein sequence ID" value="SFR90766.1"/>
    <property type="molecule type" value="Genomic_DNA"/>
</dbReference>
<evidence type="ECO:0000259" key="15">
    <source>
        <dbReference type="Pfam" id="PF17786"/>
    </source>
</evidence>
<evidence type="ECO:0000256" key="12">
    <source>
        <dbReference type="ARBA" id="ARBA00041614"/>
    </source>
</evidence>
<dbReference type="AlphaFoldDB" id="A0A1I6KHU0"/>
<proteinExistence type="inferred from homology"/>
<protein>
    <recommendedName>
        <fullName evidence="11">Beta-mannosidase B</fullName>
        <ecNumber evidence="5">3.2.1.25</ecNumber>
    </recommendedName>
    <alternativeName>
        <fullName evidence="12">Mannanase B</fullName>
    </alternativeName>
</protein>
<dbReference type="SUPFAM" id="SSF51445">
    <property type="entry name" value="(Trans)glycosidases"/>
    <property type="match status" value="1"/>
</dbReference>
<evidence type="ECO:0000256" key="9">
    <source>
        <dbReference type="ARBA" id="ARBA00023295"/>
    </source>
</evidence>
<evidence type="ECO:0000256" key="11">
    <source>
        <dbReference type="ARBA" id="ARBA00041069"/>
    </source>
</evidence>
<evidence type="ECO:0000259" key="13">
    <source>
        <dbReference type="Pfam" id="PF00703"/>
    </source>
</evidence>
<dbReference type="Pfam" id="PF17753">
    <property type="entry name" value="Ig_mannosidase"/>
    <property type="match status" value="1"/>
</dbReference>
<evidence type="ECO:0000256" key="5">
    <source>
        <dbReference type="ARBA" id="ARBA00012754"/>
    </source>
</evidence>